<dbReference type="InterPro" id="IPR036397">
    <property type="entry name" value="RNaseH_sf"/>
</dbReference>
<evidence type="ECO:0000256" key="1">
    <source>
        <dbReference type="SAM" id="SignalP"/>
    </source>
</evidence>
<keyword evidence="3" id="KW-1185">Reference proteome</keyword>
<dbReference type="EMBL" id="ML121533">
    <property type="protein sequence ID" value="RPB26887.1"/>
    <property type="molecule type" value="Genomic_DNA"/>
</dbReference>
<proteinExistence type="predicted"/>
<feature type="signal peptide" evidence="1">
    <location>
        <begin position="1"/>
        <end position="27"/>
    </location>
</feature>
<reference evidence="2 3" key="1">
    <citation type="journal article" date="2018" name="Nat. Ecol. Evol.">
        <title>Pezizomycetes genomes reveal the molecular basis of ectomycorrhizal truffle lifestyle.</title>
        <authorList>
            <person name="Murat C."/>
            <person name="Payen T."/>
            <person name="Noel B."/>
            <person name="Kuo A."/>
            <person name="Morin E."/>
            <person name="Chen J."/>
            <person name="Kohler A."/>
            <person name="Krizsan K."/>
            <person name="Balestrini R."/>
            <person name="Da Silva C."/>
            <person name="Montanini B."/>
            <person name="Hainaut M."/>
            <person name="Levati E."/>
            <person name="Barry K.W."/>
            <person name="Belfiori B."/>
            <person name="Cichocki N."/>
            <person name="Clum A."/>
            <person name="Dockter R.B."/>
            <person name="Fauchery L."/>
            <person name="Guy J."/>
            <person name="Iotti M."/>
            <person name="Le Tacon F."/>
            <person name="Lindquist E.A."/>
            <person name="Lipzen A."/>
            <person name="Malagnac F."/>
            <person name="Mello A."/>
            <person name="Molinier V."/>
            <person name="Miyauchi S."/>
            <person name="Poulain J."/>
            <person name="Riccioni C."/>
            <person name="Rubini A."/>
            <person name="Sitrit Y."/>
            <person name="Splivallo R."/>
            <person name="Traeger S."/>
            <person name="Wang M."/>
            <person name="Zifcakova L."/>
            <person name="Wipf D."/>
            <person name="Zambonelli A."/>
            <person name="Paolocci F."/>
            <person name="Nowrousian M."/>
            <person name="Ottonello S."/>
            <person name="Baldrian P."/>
            <person name="Spatafora J.W."/>
            <person name="Henrissat B."/>
            <person name="Nagy L.G."/>
            <person name="Aury J.M."/>
            <person name="Wincker P."/>
            <person name="Grigoriev I.V."/>
            <person name="Bonfante P."/>
            <person name="Martin F.M."/>
        </authorList>
    </citation>
    <scope>NUCLEOTIDE SEQUENCE [LARGE SCALE GENOMIC DNA]</scope>
    <source>
        <strain evidence="2 3">ATCC MYA-4762</strain>
    </source>
</reference>
<dbReference type="GO" id="GO:0003676">
    <property type="term" value="F:nucleic acid binding"/>
    <property type="evidence" value="ECO:0007669"/>
    <property type="project" value="InterPro"/>
</dbReference>
<dbReference type="Gene3D" id="3.30.420.10">
    <property type="entry name" value="Ribonuclease H-like superfamily/Ribonuclease H"/>
    <property type="match status" value="1"/>
</dbReference>
<evidence type="ECO:0000313" key="2">
    <source>
        <dbReference type="EMBL" id="RPB26887.1"/>
    </source>
</evidence>
<dbReference type="Proteomes" id="UP000267821">
    <property type="component" value="Unassembled WGS sequence"/>
</dbReference>
<organism evidence="2 3">
    <name type="scientific">Terfezia boudieri ATCC MYA-4762</name>
    <dbReference type="NCBI Taxonomy" id="1051890"/>
    <lineage>
        <taxon>Eukaryota</taxon>
        <taxon>Fungi</taxon>
        <taxon>Dikarya</taxon>
        <taxon>Ascomycota</taxon>
        <taxon>Pezizomycotina</taxon>
        <taxon>Pezizomycetes</taxon>
        <taxon>Pezizales</taxon>
        <taxon>Pezizaceae</taxon>
        <taxon>Terfezia</taxon>
    </lineage>
</organism>
<keyword evidence="1" id="KW-0732">Signal</keyword>
<feature type="chain" id="PRO_5018093220" evidence="1">
    <location>
        <begin position="28"/>
        <end position="160"/>
    </location>
</feature>
<dbReference type="AlphaFoldDB" id="A0A3N4LVI4"/>
<protein>
    <submittedName>
        <fullName evidence="2">Uncharacterized protein</fullName>
    </submittedName>
</protein>
<dbReference type="InParanoid" id="A0A3N4LVI4"/>
<sequence>MYKKVTSNSNKAGNMLLPLLLWWVAEGWEGICHNCGITAIELEEKSECSESDSSKSEPEALGLPSHIHLGEEIIWQGGGRYGPGWNSSKNLGFIQTSCLRVFMVFRPAGEEYHPDCVVPRRPARDTTVKVWGCFWGSYQGGFTALLEGRNNATTYLSTTS</sequence>
<evidence type="ECO:0000313" key="3">
    <source>
        <dbReference type="Proteomes" id="UP000267821"/>
    </source>
</evidence>
<name>A0A3N4LVI4_9PEZI</name>
<accession>A0A3N4LVI4</accession>
<gene>
    <name evidence="2" type="ORF">L211DRAFT_847031</name>
</gene>